<name>A0A0R0KDF9_SOYBN</name>
<reference evidence="1 2" key="1">
    <citation type="journal article" date="2010" name="Nature">
        <title>Genome sequence of the palaeopolyploid soybean.</title>
        <authorList>
            <person name="Schmutz J."/>
            <person name="Cannon S.B."/>
            <person name="Schlueter J."/>
            <person name="Ma J."/>
            <person name="Mitros T."/>
            <person name="Nelson W."/>
            <person name="Hyten D.L."/>
            <person name="Song Q."/>
            <person name="Thelen J.J."/>
            <person name="Cheng J."/>
            <person name="Xu D."/>
            <person name="Hellsten U."/>
            <person name="May G.D."/>
            <person name="Yu Y."/>
            <person name="Sakurai T."/>
            <person name="Umezawa T."/>
            <person name="Bhattacharyya M.K."/>
            <person name="Sandhu D."/>
            <person name="Valliyodan B."/>
            <person name="Lindquist E."/>
            <person name="Peto M."/>
            <person name="Grant D."/>
            <person name="Shu S."/>
            <person name="Goodstein D."/>
            <person name="Barry K."/>
            <person name="Futrell-Griggs M."/>
            <person name="Abernathy B."/>
            <person name="Du J."/>
            <person name="Tian Z."/>
            <person name="Zhu L."/>
            <person name="Gill N."/>
            <person name="Joshi T."/>
            <person name="Libault M."/>
            <person name="Sethuraman A."/>
            <person name="Zhang X.-C."/>
            <person name="Shinozaki K."/>
            <person name="Nguyen H.T."/>
            <person name="Wing R.A."/>
            <person name="Cregan P."/>
            <person name="Specht J."/>
            <person name="Grimwood J."/>
            <person name="Rokhsar D."/>
            <person name="Stacey G."/>
            <person name="Shoemaker R.C."/>
            <person name="Jackson S.A."/>
        </authorList>
    </citation>
    <scope>NUCLEOTIDE SEQUENCE</scope>
    <source>
        <strain evidence="2">cv. Williams 82</strain>
        <tissue evidence="1">Callus</tissue>
    </source>
</reference>
<organism evidence="1">
    <name type="scientific">Glycine max</name>
    <name type="common">Soybean</name>
    <name type="synonym">Glycine hispida</name>
    <dbReference type="NCBI Taxonomy" id="3847"/>
    <lineage>
        <taxon>Eukaryota</taxon>
        <taxon>Viridiplantae</taxon>
        <taxon>Streptophyta</taxon>
        <taxon>Embryophyta</taxon>
        <taxon>Tracheophyta</taxon>
        <taxon>Spermatophyta</taxon>
        <taxon>Magnoliopsida</taxon>
        <taxon>eudicotyledons</taxon>
        <taxon>Gunneridae</taxon>
        <taxon>Pentapetalae</taxon>
        <taxon>rosids</taxon>
        <taxon>fabids</taxon>
        <taxon>Fabales</taxon>
        <taxon>Fabaceae</taxon>
        <taxon>Papilionoideae</taxon>
        <taxon>50 kb inversion clade</taxon>
        <taxon>NPAAA clade</taxon>
        <taxon>indigoferoid/millettioid clade</taxon>
        <taxon>Phaseoleae</taxon>
        <taxon>Glycine</taxon>
        <taxon>Glycine subgen. Soja</taxon>
    </lineage>
</organism>
<reference evidence="2" key="2">
    <citation type="submission" date="2018-02" db="UniProtKB">
        <authorList>
            <consortium name="EnsemblPlants"/>
        </authorList>
    </citation>
    <scope>IDENTIFICATION</scope>
    <source>
        <strain evidence="2">Williams 82</strain>
    </source>
</reference>
<dbReference type="SMR" id="A0A0R0KDF9"/>
<dbReference type="Gramene" id="KRH65079">
    <property type="protein sequence ID" value="KRH65079"/>
    <property type="gene ID" value="GLYMA_03G011800"/>
</dbReference>
<protein>
    <submittedName>
        <fullName evidence="1 2">Uncharacterized protein</fullName>
    </submittedName>
</protein>
<proteinExistence type="predicted"/>
<evidence type="ECO:0000313" key="3">
    <source>
        <dbReference type="Proteomes" id="UP000008827"/>
    </source>
</evidence>
<sequence>MPKPMRMEEKIKYFMQVTDAPWSVAVRKLQKHGGNLSKALEDLHNHIHITIHMPGGGCLRCIFVKSDNLQDVYGYLWQLGLGEYASESYRLVSASFPIHMISVNGETQFPGRCYSIEDGWLLGKRASGAYFNCNLNIYNKVIVQTTSGRSSMD</sequence>
<dbReference type="Proteomes" id="UP000008827">
    <property type="component" value="Chromosome 3"/>
</dbReference>
<dbReference type="InParanoid" id="A0A0R0KDF9"/>
<dbReference type="AlphaFoldDB" id="A0A0R0KDF9"/>
<dbReference type="EMBL" id="CM000836">
    <property type="protein sequence ID" value="KRH65079.1"/>
    <property type="molecule type" value="Genomic_DNA"/>
</dbReference>
<keyword evidence="3" id="KW-1185">Reference proteome</keyword>
<accession>A0A0R0KDF9</accession>
<gene>
    <name evidence="1" type="ORF">GLYMA_03G011800</name>
</gene>
<dbReference type="EnsemblPlants" id="KRH65079">
    <property type="protein sequence ID" value="KRH65079"/>
    <property type="gene ID" value="GLYMA_03G011800"/>
</dbReference>
<evidence type="ECO:0000313" key="2">
    <source>
        <dbReference type="EnsemblPlants" id="KRH65079"/>
    </source>
</evidence>
<dbReference type="InterPro" id="IPR029071">
    <property type="entry name" value="Ubiquitin-like_domsf"/>
</dbReference>
<evidence type="ECO:0000313" key="1">
    <source>
        <dbReference type="EMBL" id="KRH65079.1"/>
    </source>
</evidence>
<reference evidence="1" key="3">
    <citation type="submission" date="2018-07" db="EMBL/GenBank/DDBJ databases">
        <title>WGS assembly of Glycine max.</title>
        <authorList>
            <person name="Schmutz J."/>
            <person name="Cannon S."/>
            <person name="Schlueter J."/>
            <person name="Ma J."/>
            <person name="Mitros T."/>
            <person name="Nelson W."/>
            <person name="Hyten D."/>
            <person name="Song Q."/>
            <person name="Thelen J."/>
            <person name="Cheng J."/>
            <person name="Xu D."/>
            <person name="Hellsten U."/>
            <person name="May G."/>
            <person name="Yu Y."/>
            <person name="Sakurai T."/>
            <person name="Umezawa T."/>
            <person name="Bhattacharyya M."/>
            <person name="Sandhu D."/>
            <person name="Valliyodan B."/>
            <person name="Lindquist E."/>
            <person name="Peto M."/>
            <person name="Grant D."/>
            <person name="Shu S."/>
            <person name="Goodstein D."/>
            <person name="Barry K."/>
            <person name="Futrell-Griggs M."/>
            <person name="Abernathy B."/>
            <person name="Du J."/>
            <person name="Tian Z."/>
            <person name="Zhu L."/>
            <person name="Gill N."/>
            <person name="Joshi T."/>
            <person name="Libault M."/>
            <person name="Sethuraman A."/>
            <person name="Zhang X."/>
            <person name="Shinozaki K."/>
            <person name="Nguyen H."/>
            <person name="Wing R."/>
            <person name="Cregan P."/>
            <person name="Specht J."/>
            <person name="Grimwood J."/>
            <person name="Rokhsar D."/>
            <person name="Stacey G."/>
            <person name="Shoemaker R."/>
            <person name="Jackson S."/>
        </authorList>
    </citation>
    <scope>NUCLEOTIDE SEQUENCE</scope>
    <source>
        <tissue evidence="1">Callus</tissue>
    </source>
</reference>
<dbReference type="Gene3D" id="3.10.20.90">
    <property type="entry name" value="Phosphatidylinositol 3-kinase Catalytic Subunit, Chain A, domain 1"/>
    <property type="match status" value="1"/>
</dbReference>
<dbReference type="SUPFAM" id="SSF54236">
    <property type="entry name" value="Ubiquitin-like"/>
    <property type="match status" value="1"/>
</dbReference>